<protein>
    <submittedName>
        <fullName evidence="2">Acetyltransferase</fullName>
    </submittedName>
</protein>
<dbReference type="Proteomes" id="UP000622610">
    <property type="component" value="Unassembled WGS sequence"/>
</dbReference>
<dbReference type="GO" id="GO:0016747">
    <property type="term" value="F:acyltransferase activity, transferring groups other than amino-acyl groups"/>
    <property type="evidence" value="ECO:0007669"/>
    <property type="project" value="InterPro"/>
</dbReference>
<dbReference type="AlphaFoldDB" id="A0A917JIE5"/>
<organism evidence="2 3">
    <name type="scientific">Enterococcus alcedinis</name>
    <dbReference type="NCBI Taxonomy" id="1274384"/>
    <lineage>
        <taxon>Bacteria</taxon>
        <taxon>Bacillati</taxon>
        <taxon>Bacillota</taxon>
        <taxon>Bacilli</taxon>
        <taxon>Lactobacillales</taxon>
        <taxon>Enterococcaceae</taxon>
        <taxon>Enterococcus</taxon>
    </lineage>
</organism>
<evidence type="ECO:0000259" key="1">
    <source>
        <dbReference type="PROSITE" id="PS51186"/>
    </source>
</evidence>
<reference evidence="2" key="1">
    <citation type="journal article" date="2014" name="Int. J. Syst. Evol. Microbiol.">
        <title>Complete genome sequence of Corynebacterium casei LMG S-19264T (=DSM 44701T), isolated from a smear-ripened cheese.</title>
        <authorList>
            <consortium name="US DOE Joint Genome Institute (JGI-PGF)"/>
            <person name="Walter F."/>
            <person name="Albersmeier A."/>
            <person name="Kalinowski J."/>
            <person name="Ruckert C."/>
        </authorList>
    </citation>
    <scope>NUCLEOTIDE SEQUENCE</scope>
    <source>
        <strain evidence="2">CCM 8433</strain>
    </source>
</reference>
<dbReference type="RefSeq" id="WP_188368484.1">
    <property type="nucleotide sequence ID" value="NZ_BMDT01000014.1"/>
</dbReference>
<reference evidence="2" key="2">
    <citation type="submission" date="2020-09" db="EMBL/GenBank/DDBJ databases">
        <authorList>
            <person name="Sun Q."/>
            <person name="Sedlacek I."/>
        </authorList>
    </citation>
    <scope>NUCLEOTIDE SEQUENCE</scope>
    <source>
        <strain evidence="2">CCM 8433</strain>
    </source>
</reference>
<dbReference type="SUPFAM" id="SSF55729">
    <property type="entry name" value="Acyl-CoA N-acyltransferases (Nat)"/>
    <property type="match status" value="1"/>
</dbReference>
<accession>A0A917JIE5</accession>
<dbReference type="PANTHER" id="PTHR43415">
    <property type="entry name" value="SPERMIDINE N(1)-ACETYLTRANSFERASE"/>
    <property type="match status" value="1"/>
</dbReference>
<comment type="caution">
    <text evidence="2">The sequence shown here is derived from an EMBL/GenBank/DDBJ whole genome shotgun (WGS) entry which is preliminary data.</text>
</comment>
<dbReference type="InterPro" id="IPR000182">
    <property type="entry name" value="GNAT_dom"/>
</dbReference>
<dbReference type="PANTHER" id="PTHR43415:SF3">
    <property type="entry name" value="GNAT-FAMILY ACETYLTRANSFERASE"/>
    <property type="match status" value="1"/>
</dbReference>
<sequence length="188" mass="22253">MRGKQVYLAELRPGDSELFTEWQWDKTFMKGISEDVFHPFTLDDWEKMFSDTMSNENFYFTIRRTIDDQLIGFISLTDVYFKNRHGALGIGIPHADNRGKGYGTEAVELLLRFAFDHLGLHKVRLSVHEFNQKAIRVYQKIGFVQEGVNRESVYQSGKWYDQLDFGLLQTEWRINENNKIRRFERELG</sequence>
<dbReference type="PROSITE" id="PS51186">
    <property type="entry name" value="GNAT"/>
    <property type="match status" value="1"/>
</dbReference>
<name>A0A917JIE5_9ENTE</name>
<dbReference type="InterPro" id="IPR016181">
    <property type="entry name" value="Acyl_CoA_acyltransferase"/>
</dbReference>
<evidence type="ECO:0000313" key="2">
    <source>
        <dbReference type="EMBL" id="GGI66662.1"/>
    </source>
</evidence>
<dbReference type="Gene3D" id="3.40.630.30">
    <property type="match status" value="1"/>
</dbReference>
<dbReference type="CDD" id="cd04301">
    <property type="entry name" value="NAT_SF"/>
    <property type="match status" value="1"/>
</dbReference>
<gene>
    <name evidence="2" type="ORF">GCM10011482_23160</name>
</gene>
<feature type="domain" description="N-acetyltransferase" evidence="1">
    <location>
        <begin position="16"/>
        <end position="166"/>
    </location>
</feature>
<keyword evidence="3" id="KW-1185">Reference proteome</keyword>
<dbReference type="EMBL" id="BMDT01000014">
    <property type="protein sequence ID" value="GGI66662.1"/>
    <property type="molecule type" value="Genomic_DNA"/>
</dbReference>
<evidence type="ECO:0000313" key="3">
    <source>
        <dbReference type="Proteomes" id="UP000622610"/>
    </source>
</evidence>
<dbReference type="Pfam" id="PF13302">
    <property type="entry name" value="Acetyltransf_3"/>
    <property type="match status" value="1"/>
</dbReference>
<proteinExistence type="predicted"/>